<evidence type="ECO:0000313" key="2">
    <source>
        <dbReference type="EMBL" id="ALU12090.1"/>
    </source>
</evidence>
<dbReference type="PANTHER" id="PTHR42663">
    <property type="entry name" value="HYDROLASE C777.06C-RELATED-RELATED"/>
    <property type="match status" value="1"/>
</dbReference>
<dbReference type="RefSeq" id="WP_075049106.1">
    <property type="nucleotide sequence ID" value="NZ_CP006867.1"/>
</dbReference>
<dbReference type="PANTHER" id="PTHR42663:SF6">
    <property type="entry name" value="HYDROLASE C777.06C-RELATED"/>
    <property type="match status" value="1"/>
</dbReference>
<organism evidence="2 3">
    <name type="scientific">Ignicoccus islandicus DSM 13165</name>
    <dbReference type="NCBI Taxonomy" id="940295"/>
    <lineage>
        <taxon>Archaea</taxon>
        <taxon>Thermoproteota</taxon>
        <taxon>Thermoprotei</taxon>
        <taxon>Desulfurococcales</taxon>
        <taxon>Desulfurococcaceae</taxon>
        <taxon>Ignicoccus</taxon>
    </lineage>
</organism>
<dbReference type="SMART" id="SM00849">
    <property type="entry name" value="Lactamase_B"/>
    <property type="match status" value="1"/>
</dbReference>
<dbReference type="InterPro" id="IPR036866">
    <property type="entry name" value="RibonucZ/Hydroxyglut_hydro"/>
</dbReference>
<dbReference type="SUPFAM" id="SSF56281">
    <property type="entry name" value="Metallo-hydrolase/oxidoreductase"/>
    <property type="match status" value="1"/>
</dbReference>
<dbReference type="GeneID" id="30679432"/>
<evidence type="ECO:0000259" key="1">
    <source>
        <dbReference type="SMART" id="SM00849"/>
    </source>
</evidence>
<reference evidence="2 3" key="1">
    <citation type="submission" date="2013-11" db="EMBL/GenBank/DDBJ databases">
        <title>Comparative genomics of Ignicoccus.</title>
        <authorList>
            <person name="Podar M."/>
        </authorList>
    </citation>
    <scope>NUCLEOTIDE SEQUENCE [LARGE SCALE GENOMIC DNA]</scope>
    <source>
        <strain evidence="2 3">DSM 13165</strain>
    </source>
</reference>
<dbReference type="OrthoDB" id="73420at2157"/>
<dbReference type="AlphaFoldDB" id="A0A0U3DX61"/>
<name>A0A0U3DX61_9CREN</name>
<dbReference type="STRING" id="940295.EYM_00065"/>
<evidence type="ECO:0000313" key="3">
    <source>
        <dbReference type="Proteomes" id="UP000060778"/>
    </source>
</evidence>
<dbReference type="Proteomes" id="UP000060778">
    <property type="component" value="Chromosome"/>
</dbReference>
<dbReference type="KEGG" id="iis:EYM_00065"/>
<proteinExistence type="predicted"/>
<sequence length="220" mass="24849">MRRPSTYLVECGNDAIFIDTGSIEAVIEGIRRVRKVSTVLISHAHLDHWSGINNLRWGPKVPVYLTKETLEHRYFSEIREAPFSLVLNTVEPFREFEVGNVKITPFPLLHIEGTVGFLIKCHDVNLAYALDTKGLPKETINFLVENETKYLIIDSSLRPGEDGNHNSYLDAITIAKEIGAQLTFLVHLLPHLTENEIIEAANNYGVLIRIPDDGETFQLT</sequence>
<dbReference type="Gene3D" id="3.60.15.10">
    <property type="entry name" value="Ribonuclease Z/Hydroxyacylglutathione hydrolase-like"/>
    <property type="match status" value="1"/>
</dbReference>
<dbReference type="InterPro" id="IPR001279">
    <property type="entry name" value="Metallo-B-lactamas"/>
</dbReference>
<gene>
    <name evidence="2" type="ORF">EYM_00065</name>
</gene>
<dbReference type="Pfam" id="PF12706">
    <property type="entry name" value="Lactamase_B_2"/>
    <property type="match status" value="1"/>
</dbReference>
<feature type="domain" description="Metallo-beta-lactamase" evidence="1">
    <location>
        <begin position="3"/>
        <end position="187"/>
    </location>
</feature>
<protein>
    <recommendedName>
        <fullName evidence="1">Metallo-beta-lactamase domain-containing protein</fullName>
    </recommendedName>
</protein>
<accession>A0A0U3DX61</accession>
<dbReference type="EMBL" id="CP006867">
    <property type="protein sequence ID" value="ALU12090.1"/>
    <property type="molecule type" value="Genomic_DNA"/>
</dbReference>
<keyword evidence="3" id="KW-1185">Reference proteome</keyword>